<evidence type="ECO:0000313" key="4">
    <source>
        <dbReference type="Proteomes" id="UP000579647"/>
    </source>
</evidence>
<proteinExistence type="predicted"/>
<dbReference type="EMBL" id="JACHDO010000001">
    <property type="protein sequence ID" value="MBB5493246.1"/>
    <property type="molecule type" value="Genomic_DNA"/>
</dbReference>
<evidence type="ECO:0000313" key="3">
    <source>
        <dbReference type="EMBL" id="MBB5493246.1"/>
    </source>
</evidence>
<dbReference type="Pfam" id="PF08386">
    <property type="entry name" value="Abhydrolase_4"/>
    <property type="match status" value="1"/>
</dbReference>
<feature type="compositionally biased region" description="Low complexity" evidence="1">
    <location>
        <begin position="232"/>
        <end position="246"/>
    </location>
</feature>
<sequence>MVSITGDPTTPHGGEIELAETLGGALLTVEGEGRGIVSLGTNACVDEIAAAILSARAPMDVPTGFSSVAGCLSEADRAVLSISAMFDDDQAMKDLKSMIEAEPADLDHEINTLPPDASESTRQRLAERVAVILAEHQRNHPWMKDPEPHPTKSPAMVAEIAMRSIADLCNEAQRDVLHRAHILLRAPDSCGPPTPRGSRVRTRWIVCRLCSPLPQTRRPERTRHGYREVRAGTWTPGPSSRSSRTWRSSEPRTPKTGRCRS</sequence>
<dbReference type="Proteomes" id="UP000579647">
    <property type="component" value="Unassembled WGS sequence"/>
</dbReference>
<dbReference type="InterPro" id="IPR013595">
    <property type="entry name" value="Pept_S33_TAP-like_C"/>
</dbReference>
<evidence type="ECO:0000259" key="2">
    <source>
        <dbReference type="Pfam" id="PF08386"/>
    </source>
</evidence>
<gene>
    <name evidence="3" type="ORF">HNR07_004383</name>
</gene>
<evidence type="ECO:0000256" key="1">
    <source>
        <dbReference type="SAM" id="MobiDB-lite"/>
    </source>
</evidence>
<organism evidence="3 4">
    <name type="scientific">Nocardiopsis metallicus</name>
    <dbReference type="NCBI Taxonomy" id="179819"/>
    <lineage>
        <taxon>Bacteria</taxon>
        <taxon>Bacillati</taxon>
        <taxon>Actinomycetota</taxon>
        <taxon>Actinomycetes</taxon>
        <taxon>Streptosporangiales</taxon>
        <taxon>Nocardiopsidaceae</taxon>
        <taxon>Nocardiopsis</taxon>
    </lineage>
</organism>
<comment type="caution">
    <text evidence="3">The sequence shown here is derived from an EMBL/GenBank/DDBJ whole genome shotgun (WGS) entry which is preliminary data.</text>
</comment>
<reference evidence="3 4" key="1">
    <citation type="submission" date="2020-08" db="EMBL/GenBank/DDBJ databases">
        <title>Sequencing the genomes of 1000 actinobacteria strains.</title>
        <authorList>
            <person name="Klenk H.-P."/>
        </authorList>
    </citation>
    <scope>NUCLEOTIDE SEQUENCE [LARGE SCALE GENOMIC DNA]</scope>
    <source>
        <strain evidence="3 4">DSM 44598</strain>
    </source>
</reference>
<accession>A0A840WNB0</accession>
<feature type="compositionally biased region" description="Basic and acidic residues" evidence="1">
    <location>
        <begin position="217"/>
        <end position="230"/>
    </location>
</feature>
<name>A0A840WNB0_9ACTN</name>
<feature type="region of interest" description="Disordered" evidence="1">
    <location>
        <begin position="216"/>
        <end position="261"/>
    </location>
</feature>
<protein>
    <recommendedName>
        <fullName evidence="2">Peptidase S33 tripeptidyl aminopeptidase-like C-terminal domain-containing protein</fullName>
    </recommendedName>
</protein>
<dbReference type="AlphaFoldDB" id="A0A840WNB0"/>
<keyword evidence="4" id="KW-1185">Reference proteome</keyword>
<feature type="domain" description="Peptidase S33 tripeptidyl aminopeptidase-like C-terminal" evidence="2">
    <location>
        <begin position="1"/>
        <end position="51"/>
    </location>
</feature>